<keyword evidence="2" id="KW-1185">Reference proteome</keyword>
<dbReference type="EMBL" id="JARK01001341">
    <property type="protein sequence ID" value="EYC30437.1"/>
    <property type="molecule type" value="Genomic_DNA"/>
</dbReference>
<protein>
    <submittedName>
        <fullName evidence="1">Uncharacterized protein</fullName>
    </submittedName>
</protein>
<organism evidence="1 2">
    <name type="scientific">Ancylostoma ceylanicum</name>
    <dbReference type="NCBI Taxonomy" id="53326"/>
    <lineage>
        <taxon>Eukaryota</taxon>
        <taxon>Metazoa</taxon>
        <taxon>Ecdysozoa</taxon>
        <taxon>Nematoda</taxon>
        <taxon>Chromadorea</taxon>
        <taxon>Rhabditida</taxon>
        <taxon>Rhabditina</taxon>
        <taxon>Rhabditomorpha</taxon>
        <taxon>Strongyloidea</taxon>
        <taxon>Ancylostomatidae</taxon>
        <taxon>Ancylostomatinae</taxon>
        <taxon>Ancylostoma</taxon>
    </lineage>
</organism>
<sequence length="156" mass="18486">MRRAKSGIAVCNRPGLLTNSSGYPARVENMKTVFFVVVAVFCLCHIPVSCAPFDEPCDQACRLMFYQYDPKREENMPAFRKYLMDKCQQHFRREEYRETREACPRGINAVLGVFAELGMKNKFKDREDFQNHLDDIDYYHHLHDLFFDSCRRRCPR</sequence>
<evidence type="ECO:0000313" key="2">
    <source>
        <dbReference type="Proteomes" id="UP000024635"/>
    </source>
</evidence>
<proteinExistence type="predicted"/>
<name>A0A016VTS2_9BILA</name>
<gene>
    <name evidence="1" type="primary">Acey_s0005.g2650</name>
    <name evidence="1" type="ORF">Y032_0005g2650</name>
</gene>
<dbReference type="Proteomes" id="UP000024635">
    <property type="component" value="Unassembled WGS sequence"/>
</dbReference>
<evidence type="ECO:0000313" key="1">
    <source>
        <dbReference type="EMBL" id="EYC30437.1"/>
    </source>
</evidence>
<comment type="caution">
    <text evidence="1">The sequence shown here is derived from an EMBL/GenBank/DDBJ whole genome shotgun (WGS) entry which is preliminary data.</text>
</comment>
<reference evidence="2" key="1">
    <citation type="journal article" date="2015" name="Nat. Genet.">
        <title>The genome and transcriptome of the zoonotic hookworm Ancylostoma ceylanicum identify infection-specific gene families.</title>
        <authorList>
            <person name="Schwarz E.M."/>
            <person name="Hu Y."/>
            <person name="Antoshechkin I."/>
            <person name="Miller M.M."/>
            <person name="Sternberg P.W."/>
            <person name="Aroian R.V."/>
        </authorList>
    </citation>
    <scope>NUCLEOTIDE SEQUENCE</scope>
    <source>
        <strain evidence="2">HY135</strain>
    </source>
</reference>
<dbReference type="AlphaFoldDB" id="A0A016VTS2"/>
<accession>A0A016VTS2</accession>